<evidence type="ECO:0000256" key="3">
    <source>
        <dbReference type="SAM" id="MobiDB-lite"/>
    </source>
</evidence>
<evidence type="ECO:0000313" key="4">
    <source>
        <dbReference type="Proteomes" id="UP000694865"/>
    </source>
</evidence>
<gene>
    <name evidence="5" type="primary">LOC100367472</name>
</gene>
<evidence type="ECO:0000256" key="1">
    <source>
        <dbReference type="ARBA" id="ARBA00010932"/>
    </source>
</evidence>
<dbReference type="Proteomes" id="UP000694865">
    <property type="component" value="Unplaced"/>
</dbReference>
<protein>
    <submittedName>
        <fullName evidence="5">Speedy protein A-like</fullName>
    </submittedName>
</protein>
<reference evidence="5" key="1">
    <citation type="submission" date="2025-08" db="UniProtKB">
        <authorList>
            <consortium name="RefSeq"/>
        </authorList>
    </citation>
    <scope>IDENTIFICATION</scope>
    <source>
        <tissue evidence="5">Testes</tissue>
    </source>
</reference>
<comment type="similarity">
    <text evidence="1">Belongs to the Speedy/Ringo family.</text>
</comment>
<keyword evidence="2" id="KW-0131">Cell cycle</keyword>
<feature type="region of interest" description="Disordered" evidence="3">
    <location>
        <begin position="86"/>
        <end position="138"/>
    </location>
</feature>
<accession>A0ABM0GTR9</accession>
<evidence type="ECO:0000256" key="2">
    <source>
        <dbReference type="ARBA" id="ARBA00023306"/>
    </source>
</evidence>
<dbReference type="InterPro" id="IPR052316">
    <property type="entry name" value="Speedy-Ringo_regulator"/>
</dbReference>
<dbReference type="PANTHER" id="PTHR31545:SF5">
    <property type="entry name" value="SPEEDY PROTEIN A"/>
    <property type="match status" value="1"/>
</dbReference>
<dbReference type="RefSeq" id="XP_002737181.1">
    <property type="nucleotide sequence ID" value="XM_002737135.2"/>
</dbReference>
<name>A0ABM0GTR9_SACKO</name>
<dbReference type="GeneID" id="100367472"/>
<dbReference type="InterPro" id="IPR020984">
    <property type="entry name" value="Speedy"/>
</dbReference>
<dbReference type="PANTHER" id="PTHR31545">
    <property type="entry name" value="SEEDY PROTEIN A/C FAMILY MEMBER"/>
    <property type="match status" value="1"/>
</dbReference>
<organism evidence="4 5">
    <name type="scientific">Saccoglossus kowalevskii</name>
    <name type="common">Acorn worm</name>
    <dbReference type="NCBI Taxonomy" id="10224"/>
    <lineage>
        <taxon>Eukaryota</taxon>
        <taxon>Metazoa</taxon>
        <taxon>Hemichordata</taxon>
        <taxon>Enteropneusta</taxon>
        <taxon>Harrimaniidae</taxon>
        <taxon>Saccoglossus</taxon>
    </lineage>
</organism>
<keyword evidence="4" id="KW-1185">Reference proteome</keyword>
<dbReference type="Pfam" id="PF11357">
    <property type="entry name" value="Spy1"/>
    <property type="match status" value="1"/>
</dbReference>
<proteinExistence type="inferred from homology"/>
<sequence length="387" mass="45182">MSVCVQKNPHFSPLYQFGEGYHNHLPSFEKAFWTNREHLEDLREPSTFSCRYSAHPPMYSGDSTLSESGCLQFFIDSKDSRPVFISRNKNQTQVVQRRENAGRKPKVVQAKRSRKESDSQEEDGRMSPLFSPPKRAKNSTVTVKSKEMAAFFRLFDDDVIQDFMWMDKCAKIADRHLLAMVFAYFKRANYSTKHYTRTNFFVALYLAHDMEEDEEDYKYEIFPWALGKAWKDRYPNFLQKRDKLWKSIDYRAAVSRKCCEEVISICPENDIWQRIRKNHHGGAIRSYNRSDDYDGYPRGPGVSPPKCSECTNARQWNKSLVITDSDSPVTTACLYLSSCTDTSSDSIEDHSEKDEDQILPGRFNMEDLKETLHTDPNDSFFWAHEEE</sequence>
<feature type="compositionally biased region" description="Basic and acidic residues" evidence="3">
    <location>
        <begin position="115"/>
        <end position="125"/>
    </location>
</feature>
<evidence type="ECO:0000313" key="5">
    <source>
        <dbReference type="RefSeq" id="XP_002737181.1"/>
    </source>
</evidence>
<feature type="compositionally biased region" description="Basic residues" evidence="3">
    <location>
        <begin position="103"/>
        <end position="114"/>
    </location>
</feature>